<protein>
    <submittedName>
        <fullName evidence="1">Uncharacterized protein</fullName>
    </submittedName>
</protein>
<dbReference type="AlphaFoldDB" id="A0A7K1Y762"/>
<dbReference type="RefSeq" id="WP_160843459.1">
    <property type="nucleotide sequence ID" value="NZ_WVHT01000002.1"/>
</dbReference>
<proteinExistence type="predicted"/>
<organism evidence="1 2">
    <name type="scientific">Hufsiella arboris</name>
    <dbReference type="NCBI Taxonomy" id="2695275"/>
    <lineage>
        <taxon>Bacteria</taxon>
        <taxon>Pseudomonadati</taxon>
        <taxon>Bacteroidota</taxon>
        <taxon>Sphingobacteriia</taxon>
        <taxon>Sphingobacteriales</taxon>
        <taxon>Sphingobacteriaceae</taxon>
        <taxon>Hufsiella</taxon>
    </lineage>
</organism>
<reference evidence="1 2" key="1">
    <citation type="submission" date="2019-11" db="EMBL/GenBank/DDBJ databases">
        <title>Pedobacter sp. HMF7647 Genome sequencing and assembly.</title>
        <authorList>
            <person name="Kang H."/>
            <person name="Kim H."/>
            <person name="Joh K."/>
        </authorList>
    </citation>
    <scope>NUCLEOTIDE SEQUENCE [LARGE SCALE GENOMIC DNA]</scope>
    <source>
        <strain evidence="1 2">HMF7647</strain>
    </source>
</reference>
<keyword evidence="2" id="KW-1185">Reference proteome</keyword>
<dbReference type="Proteomes" id="UP000466586">
    <property type="component" value="Unassembled WGS sequence"/>
</dbReference>
<name>A0A7K1Y762_9SPHI</name>
<evidence type="ECO:0000313" key="2">
    <source>
        <dbReference type="Proteomes" id="UP000466586"/>
    </source>
</evidence>
<sequence length="250" mass="29507">MNIIDYFKLQAKNLHRDFKTQFFDGEWYDYTPRFFDVTQITLDFDPDEEKLTLMYAQHLIAKMAGFRKWTRLLKASDAELQLAKLLFDNMHKIKPVEWEMYLVQQQDDSNVIFDAETRLEIFTMVFANVDGHESMFADYRLKKKKITPTENQPIKSMKKKSTAEIFSLPLTGANRKKFIETANSAFERVIERVEPEHPELVRELWNPEEYIDVFALKPDILPVDRDYALSLIDTFMVHHVIALAVQTDID</sequence>
<comment type="caution">
    <text evidence="1">The sequence shown here is derived from an EMBL/GenBank/DDBJ whole genome shotgun (WGS) entry which is preliminary data.</text>
</comment>
<gene>
    <name evidence="1" type="ORF">GS399_04795</name>
</gene>
<evidence type="ECO:0000313" key="1">
    <source>
        <dbReference type="EMBL" id="MXV50280.1"/>
    </source>
</evidence>
<dbReference type="EMBL" id="WVHT01000002">
    <property type="protein sequence ID" value="MXV50280.1"/>
    <property type="molecule type" value="Genomic_DNA"/>
</dbReference>
<accession>A0A7K1Y762</accession>